<keyword evidence="3 7" id="KW-1133">Transmembrane helix</keyword>
<keyword evidence="2 7" id="KW-0812">Transmembrane</keyword>
<dbReference type="SUPFAM" id="SSF48726">
    <property type="entry name" value="Immunoglobulin"/>
    <property type="match status" value="2"/>
</dbReference>
<dbReference type="GO" id="GO:0016020">
    <property type="term" value="C:membrane"/>
    <property type="evidence" value="ECO:0007669"/>
    <property type="project" value="UniProtKB-SubCell"/>
</dbReference>
<feature type="chain" id="PRO_5034289558" description="Ig-like domain-containing protein" evidence="8">
    <location>
        <begin position="21"/>
        <end position="325"/>
    </location>
</feature>
<dbReference type="Ensembl" id="ENSBMST00010011701.1">
    <property type="protein sequence ID" value="ENSBMSP00010010530.1"/>
    <property type="gene ID" value="ENSBMSG00010007675.1"/>
</dbReference>
<evidence type="ECO:0000256" key="3">
    <source>
        <dbReference type="ARBA" id="ARBA00022989"/>
    </source>
</evidence>
<dbReference type="Gene3D" id="2.60.40.10">
    <property type="entry name" value="Immunoglobulins"/>
    <property type="match status" value="2"/>
</dbReference>
<sequence length="325" mass="36908">MLRVPGLLLVFLAPVTQVSSNLKGDKLSVTSKIGETASLTCELTQDASYIHWYKHQKGTAPQRLLYYDVYYSKSVFDSGINEAKYSVYKVTGRSYTFAILNLEDSDSGMYYCAVWEKFLILVESLWNNYIKIFNVGTKLVVTDRNLAADISPKPTIFLPSIAEINHHKTGTYLSLLEKFFPDVINVYWKEKNSNRVLPSQQGNTMKTADMYMQFSWLTVAENSVDKEHICVVIHEKNRGGAEQEILFPSVNEGFIESENYKCDLAYFYNPGKDCTEILNSLQLQLMNTSAYYTYLLLLLKSSVYFVIVACCVCRRTAVCGHGKSS</sequence>
<evidence type="ECO:0000256" key="2">
    <source>
        <dbReference type="ARBA" id="ARBA00022692"/>
    </source>
</evidence>
<evidence type="ECO:0000256" key="8">
    <source>
        <dbReference type="SAM" id="SignalP"/>
    </source>
</evidence>
<dbReference type="PANTHER" id="PTHR19256:SF65">
    <property type="entry name" value="T CELL RECEPTOR GAMMA CONSTANT 1-RELATED"/>
    <property type="match status" value="1"/>
</dbReference>
<proteinExistence type="predicted"/>
<reference evidence="10" key="1">
    <citation type="submission" date="2023-09" db="UniProtKB">
        <authorList>
            <consortium name="Ensembl"/>
        </authorList>
    </citation>
    <scope>IDENTIFICATION</scope>
</reference>
<organism evidence="10">
    <name type="scientific">Balaenoptera musculus</name>
    <name type="common">Blue whale</name>
    <dbReference type="NCBI Taxonomy" id="9771"/>
    <lineage>
        <taxon>Eukaryota</taxon>
        <taxon>Metazoa</taxon>
        <taxon>Chordata</taxon>
        <taxon>Craniata</taxon>
        <taxon>Vertebrata</taxon>
        <taxon>Euteleostomi</taxon>
        <taxon>Mammalia</taxon>
        <taxon>Eutheria</taxon>
        <taxon>Laurasiatheria</taxon>
        <taxon>Artiodactyla</taxon>
        <taxon>Whippomorpha</taxon>
        <taxon>Cetacea</taxon>
        <taxon>Mysticeti</taxon>
        <taxon>Balaenopteridae</taxon>
        <taxon>Balaenoptera</taxon>
    </lineage>
</organism>
<evidence type="ECO:0000259" key="9">
    <source>
        <dbReference type="PROSITE" id="PS50835"/>
    </source>
</evidence>
<dbReference type="InterPro" id="IPR007110">
    <property type="entry name" value="Ig-like_dom"/>
</dbReference>
<dbReference type="FunFam" id="2.60.40.10:FF:001083">
    <property type="entry name" value="T cell receptor gamma constant 2"/>
    <property type="match status" value="1"/>
</dbReference>
<evidence type="ECO:0000256" key="1">
    <source>
        <dbReference type="ARBA" id="ARBA00004370"/>
    </source>
</evidence>
<evidence type="ECO:0000256" key="7">
    <source>
        <dbReference type="SAM" id="Phobius"/>
    </source>
</evidence>
<dbReference type="FunFam" id="2.60.40.10:FF:001704">
    <property type="entry name" value="Uncharacterized protein"/>
    <property type="match status" value="1"/>
</dbReference>
<keyword evidence="5" id="KW-0675">Receptor</keyword>
<keyword evidence="8" id="KW-0732">Signal</keyword>
<accession>A0A8C0HXU0</accession>
<dbReference type="InterPro" id="IPR003597">
    <property type="entry name" value="Ig_C1-set"/>
</dbReference>
<dbReference type="SMART" id="SM00407">
    <property type="entry name" value="IGc1"/>
    <property type="match status" value="1"/>
</dbReference>
<dbReference type="InterPro" id="IPR003599">
    <property type="entry name" value="Ig_sub"/>
</dbReference>
<feature type="transmembrane region" description="Helical" evidence="7">
    <location>
        <begin position="291"/>
        <end position="313"/>
    </location>
</feature>
<dbReference type="AlphaFoldDB" id="A0A8C0HXU0"/>
<keyword evidence="6" id="KW-0393">Immunoglobulin domain</keyword>
<evidence type="ECO:0000256" key="6">
    <source>
        <dbReference type="ARBA" id="ARBA00023319"/>
    </source>
</evidence>
<keyword evidence="4 7" id="KW-0472">Membrane</keyword>
<dbReference type="Pfam" id="PF07686">
    <property type="entry name" value="V-set"/>
    <property type="match status" value="1"/>
</dbReference>
<feature type="signal peptide" evidence="8">
    <location>
        <begin position="1"/>
        <end position="20"/>
    </location>
</feature>
<evidence type="ECO:0000256" key="5">
    <source>
        <dbReference type="ARBA" id="ARBA00023170"/>
    </source>
</evidence>
<dbReference type="InterPro" id="IPR036179">
    <property type="entry name" value="Ig-like_dom_sf"/>
</dbReference>
<evidence type="ECO:0000313" key="10">
    <source>
        <dbReference type="Ensembl" id="ENSBMSP00010010530.1"/>
    </source>
</evidence>
<dbReference type="InterPro" id="IPR051117">
    <property type="entry name" value="TRG_var/const_region"/>
</dbReference>
<dbReference type="PANTHER" id="PTHR19256">
    <property type="entry name" value="T-CELL RECEPTOR GAMMA CHAIN"/>
    <property type="match status" value="1"/>
</dbReference>
<name>A0A8C0HXU0_BALMU</name>
<dbReference type="PROSITE" id="PS50835">
    <property type="entry name" value="IG_LIKE"/>
    <property type="match status" value="1"/>
</dbReference>
<dbReference type="InterPro" id="IPR013783">
    <property type="entry name" value="Ig-like_fold"/>
</dbReference>
<feature type="domain" description="Ig-like" evidence="9">
    <location>
        <begin position="14"/>
        <end position="114"/>
    </location>
</feature>
<dbReference type="OMA" id="DKEHICV"/>
<comment type="subcellular location">
    <subcellularLocation>
        <location evidence="1">Membrane</location>
    </subcellularLocation>
</comment>
<dbReference type="SMART" id="SM00409">
    <property type="entry name" value="IG"/>
    <property type="match status" value="1"/>
</dbReference>
<evidence type="ECO:0000256" key="4">
    <source>
        <dbReference type="ARBA" id="ARBA00023136"/>
    </source>
</evidence>
<dbReference type="SMART" id="SM00406">
    <property type="entry name" value="IGv"/>
    <property type="match status" value="1"/>
</dbReference>
<protein>
    <recommendedName>
        <fullName evidence="9">Ig-like domain-containing protein</fullName>
    </recommendedName>
</protein>
<dbReference type="InterPro" id="IPR013106">
    <property type="entry name" value="Ig_V-set"/>
</dbReference>
<dbReference type="GeneTree" id="ENSGT00940000153143"/>